<name>A0AAV4B167_9GAST</name>
<protein>
    <submittedName>
        <fullName evidence="1">Uncharacterized protein</fullName>
    </submittedName>
</protein>
<accession>A0AAV4B167</accession>
<keyword evidence="2" id="KW-1185">Reference proteome</keyword>
<dbReference type="AlphaFoldDB" id="A0AAV4B167"/>
<evidence type="ECO:0000313" key="1">
    <source>
        <dbReference type="EMBL" id="GFO12429.1"/>
    </source>
</evidence>
<evidence type="ECO:0000313" key="2">
    <source>
        <dbReference type="Proteomes" id="UP000735302"/>
    </source>
</evidence>
<gene>
    <name evidence="1" type="ORF">PoB_003893400</name>
</gene>
<organism evidence="1 2">
    <name type="scientific">Plakobranchus ocellatus</name>
    <dbReference type="NCBI Taxonomy" id="259542"/>
    <lineage>
        <taxon>Eukaryota</taxon>
        <taxon>Metazoa</taxon>
        <taxon>Spiralia</taxon>
        <taxon>Lophotrochozoa</taxon>
        <taxon>Mollusca</taxon>
        <taxon>Gastropoda</taxon>
        <taxon>Heterobranchia</taxon>
        <taxon>Euthyneura</taxon>
        <taxon>Panpulmonata</taxon>
        <taxon>Sacoglossa</taxon>
        <taxon>Placobranchoidea</taxon>
        <taxon>Plakobranchidae</taxon>
        <taxon>Plakobranchus</taxon>
    </lineage>
</organism>
<reference evidence="1 2" key="1">
    <citation type="journal article" date="2021" name="Elife">
        <title>Chloroplast acquisition without the gene transfer in kleptoplastic sea slugs, Plakobranchus ocellatus.</title>
        <authorList>
            <person name="Maeda T."/>
            <person name="Takahashi S."/>
            <person name="Yoshida T."/>
            <person name="Shimamura S."/>
            <person name="Takaki Y."/>
            <person name="Nagai Y."/>
            <person name="Toyoda A."/>
            <person name="Suzuki Y."/>
            <person name="Arimoto A."/>
            <person name="Ishii H."/>
            <person name="Satoh N."/>
            <person name="Nishiyama T."/>
            <person name="Hasebe M."/>
            <person name="Maruyama T."/>
            <person name="Minagawa J."/>
            <person name="Obokata J."/>
            <person name="Shigenobu S."/>
        </authorList>
    </citation>
    <scope>NUCLEOTIDE SEQUENCE [LARGE SCALE GENOMIC DNA]</scope>
</reference>
<dbReference type="EMBL" id="BLXT01004423">
    <property type="protein sequence ID" value="GFO12429.1"/>
    <property type="molecule type" value="Genomic_DNA"/>
</dbReference>
<sequence>MFEDLQRRFHGCVPQRECSKFYLDDFTNAERVELQDLFGQAIAHAETKLEKYFTPKGQPGIQFLKDIQFFNPKRIIFFSGAEDVIAIKELGTVTENGIKKYWT</sequence>
<proteinExistence type="predicted"/>
<dbReference type="Proteomes" id="UP000735302">
    <property type="component" value="Unassembled WGS sequence"/>
</dbReference>
<comment type="caution">
    <text evidence="1">The sequence shown here is derived from an EMBL/GenBank/DDBJ whole genome shotgun (WGS) entry which is preliminary data.</text>
</comment>